<protein>
    <submittedName>
        <fullName evidence="2">Uncharacterized protein</fullName>
    </submittedName>
</protein>
<feature type="region of interest" description="Disordered" evidence="1">
    <location>
        <begin position="126"/>
        <end position="154"/>
    </location>
</feature>
<dbReference type="EMBL" id="JAUCMV010000002">
    <property type="protein sequence ID" value="KAK0419898.1"/>
    <property type="molecule type" value="Genomic_DNA"/>
</dbReference>
<evidence type="ECO:0000313" key="2">
    <source>
        <dbReference type="EMBL" id="KAK0419898.1"/>
    </source>
</evidence>
<dbReference type="Proteomes" id="UP001175271">
    <property type="component" value="Unassembled WGS sequence"/>
</dbReference>
<name>A0AA39M3Z8_9BILA</name>
<feature type="region of interest" description="Disordered" evidence="1">
    <location>
        <begin position="15"/>
        <end position="44"/>
    </location>
</feature>
<evidence type="ECO:0000256" key="1">
    <source>
        <dbReference type="SAM" id="MobiDB-lite"/>
    </source>
</evidence>
<accession>A0AA39M3Z8</accession>
<gene>
    <name evidence="2" type="ORF">QR680_014392</name>
</gene>
<sequence length="154" mass="15414">MNTFPVDVNTDLCDVDPDTDGRGTFGRNSVEGGTLTTNTDGDSELESIPGGSAMLEYKANGGGIRGLNTGRGCVLRFNPGGGSGTTDGDSELESIPGGSAMLEYKANGGGIRGLNTGRGCVLRFNPGGGSGTTDGDSELESIPGGSATLECDAN</sequence>
<proteinExistence type="predicted"/>
<keyword evidence="3" id="KW-1185">Reference proteome</keyword>
<reference evidence="2" key="1">
    <citation type="submission" date="2023-06" db="EMBL/GenBank/DDBJ databases">
        <title>Genomic analysis of the entomopathogenic nematode Steinernema hermaphroditum.</title>
        <authorList>
            <person name="Schwarz E.M."/>
            <person name="Heppert J.K."/>
            <person name="Baniya A."/>
            <person name="Schwartz H.T."/>
            <person name="Tan C.-H."/>
            <person name="Antoshechkin I."/>
            <person name="Sternberg P.W."/>
            <person name="Goodrich-Blair H."/>
            <person name="Dillman A.R."/>
        </authorList>
    </citation>
    <scope>NUCLEOTIDE SEQUENCE</scope>
    <source>
        <strain evidence="2">PS9179</strain>
        <tissue evidence="2">Whole animal</tissue>
    </source>
</reference>
<dbReference type="AlphaFoldDB" id="A0AA39M3Z8"/>
<organism evidence="2 3">
    <name type="scientific">Steinernema hermaphroditum</name>
    <dbReference type="NCBI Taxonomy" id="289476"/>
    <lineage>
        <taxon>Eukaryota</taxon>
        <taxon>Metazoa</taxon>
        <taxon>Ecdysozoa</taxon>
        <taxon>Nematoda</taxon>
        <taxon>Chromadorea</taxon>
        <taxon>Rhabditida</taxon>
        <taxon>Tylenchina</taxon>
        <taxon>Panagrolaimomorpha</taxon>
        <taxon>Strongyloidoidea</taxon>
        <taxon>Steinernematidae</taxon>
        <taxon>Steinernema</taxon>
    </lineage>
</organism>
<evidence type="ECO:0000313" key="3">
    <source>
        <dbReference type="Proteomes" id="UP001175271"/>
    </source>
</evidence>
<comment type="caution">
    <text evidence="2">The sequence shown here is derived from an EMBL/GenBank/DDBJ whole genome shotgun (WGS) entry which is preliminary data.</text>
</comment>